<organism evidence="2 3">
    <name type="scientific">Oryza meyeriana var. granulata</name>
    <dbReference type="NCBI Taxonomy" id="110450"/>
    <lineage>
        <taxon>Eukaryota</taxon>
        <taxon>Viridiplantae</taxon>
        <taxon>Streptophyta</taxon>
        <taxon>Embryophyta</taxon>
        <taxon>Tracheophyta</taxon>
        <taxon>Spermatophyta</taxon>
        <taxon>Magnoliopsida</taxon>
        <taxon>Liliopsida</taxon>
        <taxon>Poales</taxon>
        <taxon>Poaceae</taxon>
        <taxon>BOP clade</taxon>
        <taxon>Oryzoideae</taxon>
        <taxon>Oryzeae</taxon>
        <taxon>Oryzinae</taxon>
        <taxon>Oryza</taxon>
        <taxon>Oryza meyeriana</taxon>
    </lineage>
</organism>
<dbReference type="EMBL" id="SPHZ02000003">
    <property type="protein sequence ID" value="KAF0925368.1"/>
    <property type="molecule type" value="Genomic_DNA"/>
</dbReference>
<dbReference type="PANTHER" id="PTHR33110">
    <property type="entry name" value="F-BOX/KELCH-REPEAT PROTEIN-RELATED"/>
    <property type="match status" value="1"/>
</dbReference>
<dbReference type="AlphaFoldDB" id="A0A6G1EKN2"/>
<accession>A0A6G1EKN2</accession>
<comment type="caution">
    <text evidence="2">The sequence shown here is derived from an EMBL/GenBank/DDBJ whole genome shotgun (WGS) entry which is preliminary data.</text>
</comment>
<name>A0A6G1EKN2_9ORYZ</name>
<gene>
    <name evidence="2" type="ORF">E2562_016625</name>
</gene>
<proteinExistence type="predicted"/>
<dbReference type="Pfam" id="PF03478">
    <property type="entry name" value="Beta-prop_KIB1-4"/>
    <property type="match status" value="1"/>
</dbReference>
<dbReference type="Proteomes" id="UP000479710">
    <property type="component" value="Unassembled WGS sequence"/>
</dbReference>
<dbReference type="OrthoDB" id="591341at2759"/>
<feature type="domain" description="KIB1-4 beta-propeller" evidence="1">
    <location>
        <begin position="47"/>
        <end position="323"/>
    </location>
</feature>
<reference evidence="2 3" key="1">
    <citation type="submission" date="2019-11" db="EMBL/GenBank/DDBJ databases">
        <title>Whole genome sequence of Oryza granulata.</title>
        <authorList>
            <person name="Li W."/>
        </authorList>
    </citation>
    <scope>NUCLEOTIDE SEQUENCE [LARGE SCALE GENOMIC DNA]</scope>
    <source>
        <strain evidence="3">cv. Menghai</strain>
        <tissue evidence="2">Leaf</tissue>
    </source>
</reference>
<evidence type="ECO:0000259" key="1">
    <source>
        <dbReference type="Pfam" id="PF03478"/>
    </source>
</evidence>
<dbReference type="PANTHER" id="PTHR33110:SF71">
    <property type="entry name" value="F-BOX_KELCH-REPEAT PROTEIN"/>
    <property type="match status" value="1"/>
</dbReference>
<evidence type="ECO:0000313" key="3">
    <source>
        <dbReference type="Proteomes" id="UP000479710"/>
    </source>
</evidence>
<dbReference type="InterPro" id="IPR005174">
    <property type="entry name" value="KIB1-4_b-propeller"/>
</dbReference>
<evidence type="ECO:0000313" key="2">
    <source>
        <dbReference type="EMBL" id="KAF0925368.1"/>
    </source>
</evidence>
<protein>
    <recommendedName>
        <fullName evidence="1">KIB1-4 beta-propeller domain-containing protein</fullName>
    </recommendedName>
</protein>
<keyword evidence="3" id="KW-1185">Reference proteome</keyword>
<sequence length="375" mass="41529">MGQVCQSWRAAVAEQQLPPERRPLPSILLPSADGPSFSCTLRGCATHDFGVPIPANARYFGAYDGDWLFLAFGQTNNHTLVNIRTNNRFHLPGIVLWGYLNPQAFSMDMVMVAATLSSPPEDDQCVAAAIGSPWPLACAPRVHAFWRMGRQVSVMGTGPEAINKQALEDVIHHNGAFHFLNTEENLQVFAVPEFHEDGNGTLVIAPKVIRRFSHGGRNYGGNIVVRYLVESRGNLLMVVRLVPYPLPAQLTTSAFRVFEMVEPPPGTPTNNDKAPYAWNELESLGGRMLFVARGCSRSYEVAQYPGAEFKDGVYFLDDGRLYRERTVFPAAAADRQYPCRDSGKWLPAAEAVPRVDNFLPEQVPSNYSPPAWLLP</sequence>